<dbReference type="PANTHER" id="PTHR10000">
    <property type="entry name" value="PHOSPHOSERINE PHOSPHATASE"/>
    <property type="match status" value="1"/>
</dbReference>
<accession>A0ABT2T9Y7</accession>
<keyword evidence="1" id="KW-0378">Hydrolase</keyword>
<dbReference type="EMBL" id="JAOQJX010000006">
    <property type="protein sequence ID" value="MCU6747098.1"/>
    <property type="molecule type" value="Genomic_DNA"/>
</dbReference>
<keyword evidence="2" id="KW-1185">Reference proteome</keyword>
<dbReference type="Proteomes" id="UP001652394">
    <property type="component" value="Unassembled WGS sequence"/>
</dbReference>
<dbReference type="PANTHER" id="PTHR10000:SF8">
    <property type="entry name" value="HAD SUPERFAMILY HYDROLASE-LIKE, TYPE 3"/>
    <property type="match status" value="1"/>
</dbReference>
<dbReference type="Pfam" id="PF08282">
    <property type="entry name" value="Hydrolase_3"/>
    <property type="match status" value="1"/>
</dbReference>
<dbReference type="GO" id="GO:0016787">
    <property type="term" value="F:hydrolase activity"/>
    <property type="evidence" value="ECO:0007669"/>
    <property type="project" value="UniProtKB-KW"/>
</dbReference>
<dbReference type="Gene3D" id="3.40.50.1000">
    <property type="entry name" value="HAD superfamily/HAD-like"/>
    <property type="match status" value="2"/>
</dbReference>
<dbReference type="InterPro" id="IPR023214">
    <property type="entry name" value="HAD_sf"/>
</dbReference>
<dbReference type="Gene3D" id="3.30.1240.10">
    <property type="match status" value="1"/>
</dbReference>
<comment type="caution">
    <text evidence="1">The sequence shown here is derived from an EMBL/GenBank/DDBJ whole genome shotgun (WGS) entry which is preliminary data.</text>
</comment>
<proteinExistence type="predicted"/>
<dbReference type="InterPro" id="IPR036412">
    <property type="entry name" value="HAD-like_sf"/>
</dbReference>
<reference evidence="1 2" key="1">
    <citation type="journal article" date="2021" name="ISME Commun">
        <title>Automated analysis of genomic sequences facilitates high-throughput and comprehensive description of bacteria.</title>
        <authorList>
            <person name="Hitch T.C.A."/>
        </authorList>
    </citation>
    <scope>NUCLEOTIDE SEQUENCE [LARGE SCALE GENOMIC DNA]</scope>
    <source>
        <strain evidence="1 2">H2_18</strain>
    </source>
</reference>
<protein>
    <submittedName>
        <fullName evidence="1">HAD hydrolase family protein</fullName>
    </submittedName>
</protein>
<organism evidence="1 2">
    <name type="scientific">Faecalicatena acetigenes</name>
    <dbReference type="NCBI Taxonomy" id="2981790"/>
    <lineage>
        <taxon>Bacteria</taxon>
        <taxon>Bacillati</taxon>
        <taxon>Bacillota</taxon>
        <taxon>Clostridia</taxon>
        <taxon>Lachnospirales</taxon>
        <taxon>Lachnospiraceae</taxon>
        <taxon>Faecalicatena</taxon>
    </lineage>
</organism>
<evidence type="ECO:0000313" key="2">
    <source>
        <dbReference type="Proteomes" id="UP001652394"/>
    </source>
</evidence>
<name>A0ABT2T9Y7_9FIRM</name>
<sequence length="217" mass="25530">MLNGEKKLTSYTRKILDRAIAKGTEIVIVTGRNWEEVPEDIKNFSGIHYMITANGARITEVETNKILGNIYCPIRKQKKHWKWSKNTSLYRIYIIRGEGYVSEKQYWEIEEYYQDPKICQYLRATRKRVPDLIAFLEEKRCELDKVEILFKRKEEKEQAWQELKTIKGIRLLSLPQFNNIEVNDMENAVKEVKAASDYVTDSNEEEGAAKAIEKFVL</sequence>
<evidence type="ECO:0000313" key="1">
    <source>
        <dbReference type="EMBL" id="MCU6747098.1"/>
    </source>
</evidence>
<dbReference type="SUPFAM" id="SSF56784">
    <property type="entry name" value="HAD-like"/>
    <property type="match status" value="1"/>
</dbReference>
<gene>
    <name evidence="1" type="ORF">OCV51_05450</name>
</gene>